<accession>A0A420YLW2</accession>
<evidence type="ECO:0000256" key="3">
    <source>
        <dbReference type="ARBA" id="ARBA00022989"/>
    </source>
</evidence>
<comment type="caution">
    <text evidence="6">The sequence shown here is derived from an EMBL/GenBank/DDBJ whole genome shotgun (WGS) entry which is preliminary data.</text>
</comment>
<evidence type="ECO:0000256" key="4">
    <source>
        <dbReference type="ARBA" id="ARBA00023136"/>
    </source>
</evidence>
<proteinExistence type="predicted"/>
<dbReference type="InterPro" id="IPR045863">
    <property type="entry name" value="CorA_TM1_TM2"/>
</dbReference>
<comment type="subcellular location">
    <subcellularLocation>
        <location evidence="1">Membrane</location>
        <topology evidence="1">Multi-pass membrane protein</topology>
    </subcellularLocation>
</comment>
<keyword evidence="3 5" id="KW-1133">Transmembrane helix</keyword>
<evidence type="ECO:0000256" key="1">
    <source>
        <dbReference type="ARBA" id="ARBA00004141"/>
    </source>
</evidence>
<evidence type="ECO:0000256" key="5">
    <source>
        <dbReference type="SAM" id="Phobius"/>
    </source>
</evidence>
<dbReference type="Proteomes" id="UP000275385">
    <property type="component" value="Unassembled WGS sequence"/>
</dbReference>
<sequence length="491" mass="56193">MEWPFKDPDFDEQDLENVLKYDAGKSVALLRSCGSREVKRWELNTDQDWLKWFNEDPLSPSLGRRSGLGVILATRAEKTGRPNGAALQYLPFSKDIFGRIIQSFPLHGETAIVLNRSIHAEFMDIDRREEYNAIFYCCRTTSMYPGDMAISSVFYPSSGFTAAVFLGCNEGLTREITNRLRVAENSTSHPLLVIGMLVEIERKRHLRLVDDQVFTAMKQIYSSRDMESAPTTSESNGAHKYLQDSWFAITRLRSELENWKLQLELMIEHVDYLERDVFAEPCLTDSDATGSTRNSLAGLSTSSDSTLIGPELYKDLGDKPVDLESPSSKEISQIPEVDWRQHGRDTGRRIKKRLRVIMNDYDKQIRECTMAIEGLQLDTQMTWNQIGYQDAQTNLRIARDTRRDSGQMRSIAMLTMIFLPATFVSSIFSMTFFNWHPEAGEGIVSPYAWIYPVVTMVITAVVLTVWWIKTRRQQAAVFDDSDVEMNHVTHK</sequence>
<evidence type="ECO:0000256" key="2">
    <source>
        <dbReference type="ARBA" id="ARBA00022692"/>
    </source>
</evidence>
<feature type="transmembrane region" description="Helical" evidence="5">
    <location>
        <begin position="411"/>
        <end position="435"/>
    </location>
</feature>
<keyword evidence="4 5" id="KW-0472">Membrane</keyword>
<evidence type="ECO:0000313" key="7">
    <source>
        <dbReference type="Proteomes" id="UP000275385"/>
    </source>
</evidence>
<keyword evidence="7" id="KW-1185">Reference proteome</keyword>
<organism evidence="6 7">
    <name type="scientific">Coniochaeta pulveracea</name>
    <dbReference type="NCBI Taxonomy" id="177199"/>
    <lineage>
        <taxon>Eukaryota</taxon>
        <taxon>Fungi</taxon>
        <taxon>Dikarya</taxon>
        <taxon>Ascomycota</taxon>
        <taxon>Pezizomycotina</taxon>
        <taxon>Sordariomycetes</taxon>
        <taxon>Sordariomycetidae</taxon>
        <taxon>Coniochaetales</taxon>
        <taxon>Coniochaetaceae</taxon>
        <taxon>Coniochaeta</taxon>
    </lineage>
</organism>
<dbReference type="STRING" id="177199.A0A420YLW2"/>
<protein>
    <submittedName>
        <fullName evidence="6">Uncharacterized protein</fullName>
    </submittedName>
</protein>
<gene>
    <name evidence="6" type="ORF">DL546_007457</name>
</gene>
<dbReference type="EMBL" id="QVQW01000003">
    <property type="protein sequence ID" value="RKU48842.1"/>
    <property type="molecule type" value="Genomic_DNA"/>
</dbReference>
<dbReference type="OrthoDB" id="3561681at2759"/>
<feature type="transmembrane region" description="Helical" evidence="5">
    <location>
        <begin position="447"/>
        <end position="468"/>
    </location>
</feature>
<dbReference type="Gene3D" id="1.20.58.340">
    <property type="entry name" value="Magnesium transport protein CorA, transmembrane region"/>
    <property type="match status" value="1"/>
</dbReference>
<reference evidence="6 7" key="1">
    <citation type="submission" date="2018-08" db="EMBL/GenBank/DDBJ databases">
        <title>Draft genome of the lignicolous fungus Coniochaeta pulveracea.</title>
        <authorList>
            <person name="Borstlap C.J."/>
            <person name="De Witt R.N."/>
            <person name="Botha A."/>
            <person name="Volschenk H."/>
        </authorList>
    </citation>
    <scope>NUCLEOTIDE SEQUENCE [LARGE SCALE GENOMIC DNA]</scope>
    <source>
        <strain evidence="6 7">CAB683</strain>
    </source>
</reference>
<dbReference type="GO" id="GO:0016020">
    <property type="term" value="C:membrane"/>
    <property type="evidence" value="ECO:0007669"/>
    <property type="project" value="UniProtKB-SubCell"/>
</dbReference>
<dbReference type="AlphaFoldDB" id="A0A420YLW2"/>
<evidence type="ECO:0000313" key="6">
    <source>
        <dbReference type="EMBL" id="RKU48842.1"/>
    </source>
</evidence>
<name>A0A420YLW2_9PEZI</name>
<keyword evidence="2 5" id="KW-0812">Transmembrane</keyword>
<dbReference type="SUPFAM" id="SSF144083">
    <property type="entry name" value="Magnesium transport protein CorA, transmembrane region"/>
    <property type="match status" value="1"/>
</dbReference>